<name>A0ABP2HQQ6_9BACT</name>
<gene>
    <name evidence="1" type="ORF">HMPREF7215_0835</name>
</gene>
<comment type="caution">
    <text evidence="1">The sequence shown here is derived from an EMBL/GenBank/DDBJ whole genome shotgun (WGS) entry which is preliminary data.</text>
</comment>
<evidence type="ECO:0000313" key="2">
    <source>
        <dbReference type="Proteomes" id="UP000006462"/>
    </source>
</evidence>
<sequence>MIVYHTTKTRPRHIRCVRYPRMGTEAAKKAELPKQPRLFRVQRFA</sequence>
<proteinExistence type="predicted"/>
<organism evidence="1 2">
    <name type="scientific">Pyramidobacter piscolens W5455</name>
    <dbReference type="NCBI Taxonomy" id="352165"/>
    <lineage>
        <taxon>Bacteria</taxon>
        <taxon>Thermotogati</taxon>
        <taxon>Synergistota</taxon>
        <taxon>Synergistia</taxon>
        <taxon>Synergistales</taxon>
        <taxon>Dethiosulfovibrionaceae</taxon>
        <taxon>Pyramidobacter</taxon>
    </lineage>
</organism>
<protein>
    <submittedName>
        <fullName evidence="1">Uncharacterized protein</fullName>
    </submittedName>
</protein>
<keyword evidence="2" id="KW-1185">Reference proteome</keyword>
<evidence type="ECO:0000313" key="1">
    <source>
        <dbReference type="EMBL" id="EFB89342.1"/>
    </source>
</evidence>
<accession>A0ABP2HQQ6</accession>
<dbReference type="Proteomes" id="UP000006462">
    <property type="component" value="Unassembled WGS sequence"/>
</dbReference>
<reference evidence="1 2" key="1">
    <citation type="submission" date="2009-12" db="EMBL/GenBank/DDBJ databases">
        <authorList>
            <person name="Shrivastava S."/>
            <person name="Madupu R."/>
            <person name="Durkin A.S."/>
            <person name="Torralba M."/>
            <person name="Methe B."/>
            <person name="Sutton G.G."/>
            <person name="Strausberg R.L."/>
            <person name="Nelson K.E."/>
        </authorList>
    </citation>
    <scope>NUCLEOTIDE SEQUENCE [LARGE SCALE GENOMIC DNA]</scope>
    <source>
        <strain evidence="1 2">W5455</strain>
    </source>
</reference>
<dbReference type="EMBL" id="ADFP01000137">
    <property type="protein sequence ID" value="EFB89342.1"/>
    <property type="molecule type" value="Genomic_DNA"/>
</dbReference>